<accession>A0A6P7SMD8</accession>
<dbReference type="InterPro" id="IPR018499">
    <property type="entry name" value="Tetraspanin/Peripherin"/>
</dbReference>
<organism evidence="7 8">
    <name type="scientific">Octopus sinensis</name>
    <name type="common">East Asian common octopus</name>
    <dbReference type="NCBI Taxonomy" id="2607531"/>
    <lineage>
        <taxon>Eukaryota</taxon>
        <taxon>Metazoa</taxon>
        <taxon>Spiralia</taxon>
        <taxon>Lophotrochozoa</taxon>
        <taxon>Mollusca</taxon>
        <taxon>Cephalopoda</taxon>
        <taxon>Coleoidea</taxon>
        <taxon>Octopodiformes</taxon>
        <taxon>Octopoda</taxon>
        <taxon>Incirrata</taxon>
        <taxon>Octopodidae</taxon>
        <taxon>Octopus</taxon>
    </lineage>
</organism>
<evidence type="ECO:0000256" key="5">
    <source>
        <dbReference type="ARBA" id="ARBA00023136"/>
    </source>
</evidence>
<dbReference type="PANTHER" id="PTHR19282:SF551">
    <property type="entry name" value="RE08073P-RELATED"/>
    <property type="match status" value="1"/>
</dbReference>
<evidence type="ECO:0000313" key="8">
    <source>
        <dbReference type="RefSeq" id="XP_029639183.1"/>
    </source>
</evidence>
<evidence type="ECO:0000313" key="9">
    <source>
        <dbReference type="RefSeq" id="XP_036360336.1"/>
    </source>
</evidence>
<evidence type="ECO:0000256" key="1">
    <source>
        <dbReference type="ARBA" id="ARBA00004141"/>
    </source>
</evidence>
<evidence type="ECO:0000313" key="10">
    <source>
        <dbReference type="RefSeq" id="XP_036360337.1"/>
    </source>
</evidence>
<evidence type="ECO:0000256" key="3">
    <source>
        <dbReference type="ARBA" id="ARBA00022692"/>
    </source>
</evidence>
<dbReference type="SUPFAM" id="SSF48652">
    <property type="entry name" value="Tetraspanin"/>
    <property type="match status" value="1"/>
</dbReference>
<dbReference type="RefSeq" id="XP_036360337.1">
    <property type="nucleotide sequence ID" value="XM_036504444.1"/>
</dbReference>
<dbReference type="Proteomes" id="UP000515154">
    <property type="component" value="Linkage group LG7"/>
</dbReference>
<reference evidence="8 9" key="1">
    <citation type="submission" date="2025-08" db="UniProtKB">
        <authorList>
            <consortium name="RefSeq"/>
        </authorList>
    </citation>
    <scope>IDENTIFICATION</scope>
</reference>
<evidence type="ECO:0000256" key="2">
    <source>
        <dbReference type="ARBA" id="ARBA00006840"/>
    </source>
</evidence>
<protein>
    <recommendedName>
        <fullName evidence="6">Tetraspanin</fullName>
    </recommendedName>
</protein>
<dbReference type="AlphaFoldDB" id="A0A6P7SMD8"/>
<gene>
    <name evidence="8 9 10" type="primary">LOC115214212</name>
</gene>
<keyword evidence="3 6" id="KW-0812">Transmembrane</keyword>
<comment type="similarity">
    <text evidence="2 6">Belongs to the tetraspanin (TM4SF) family.</text>
</comment>
<keyword evidence="7" id="KW-1185">Reference proteome</keyword>
<evidence type="ECO:0000256" key="4">
    <source>
        <dbReference type="ARBA" id="ARBA00022989"/>
    </source>
</evidence>
<dbReference type="GO" id="GO:0005886">
    <property type="term" value="C:plasma membrane"/>
    <property type="evidence" value="ECO:0007669"/>
    <property type="project" value="TreeGrafter"/>
</dbReference>
<dbReference type="PANTHER" id="PTHR19282">
    <property type="entry name" value="TETRASPANIN"/>
    <property type="match status" value="1"/>
</dbReference>
<sequence length="259" mass="28759">MGVLAGLVRCLFILFNFIFWLSGVAILGVGVWMVVDPNIVNRFEITVETEDPYFRTSSYILIAFGVFVFLVGFCGCCGAIRKSKCLLGFYFFFLLCIMAGELAAGILAALYKKEILGENLASNLQKFVKTKYGTATHQVTSATWDIIQMEGKCCGALGARDYINSTWYESLNRTVKLPRSCCKMSNNNPLDPEYVDENDCVNMGSEYNSKGCRDEMASWISKHLDILIGVGCGIAVLEMFGLIVSIFLCRETNRETASC</sequence>
<dbReference type="InterPro" id="IPR000301">
    <property type="entry name" value="Tetraspanin_animals"/>
</dbReference>
<dbReference type="Gene3D" id="1.10.1450.10">
    <property type="entry name" value="Tetraspanin"/>
    <property type="match status" value="1"/>
</dbReference>
<dbReference type="RefSeq" id="XP_029639183.1">
    <property type="nucleotide sequence ID" value="XM_029783323.2"/>
</dbReference>
<dbReference type="PRINTS" id="PR00259">
    <property type="entry name" value="TMFOUR"/>
</dbReference>
<evidence type="ECO:0000313" key="7">
    <source>
        <dbReference type="Proteomes" id="UP000515154"/>
    </source>
</evidence>
<dbReference type="PIRSF" id="PIRSF002419">
    <property type="entry name" value="Tetraspanin"/>
    <property type="match status" value="1"/>
</dbReference>
<feature type="transmembrane region" description="Helical" evidence="6">
    <location>
        <begin position="226"/>
        <end position="248"/>
    </location>
</feature>
<feature type="transmembrane region" description="Helical" evidence="6">
    <location>
        <begin position="59"/>
        <end position="80"/>
    </location>
</feature>
<proteinExistence type="inferred from homology"/>
<keyword evidence="5 6" id="KW-0472">Membrane</keyword>
<feature type="transmembrane region" description="Helical" evidence="6">
    <location>
        <begin position="87"/>
        <end position="111"/>
    </location>
</feature>
<dbReference type="RefSeq" id="XP_036360336.1">
    <property type="nucleotide sequence ID" value="XM_036504443.1"/>
</dbReference>
<dbReference type="InterPro" id="IPR008952">
    <property type="entry name" value="Tetraspanin_EC2_sf"/>
</dbReference>
<feature type="transmembrane region" description="Helical" evidence="6">
    <location>
        <begin position="12"/>
        <end position="35"/>
    </location>
</feature>
<keyword evidence="4 6" id="KW-1133">Transmembrane helix</keyword>
<comment type="subcellular location">
    <subcellularLocation>
        <location evidence="1 6">Membrane</location>
        <topology evidence="1 6">Multi-pass membrane protein</topology>
    </subcellularLocation>
</comment>
<evidence type="ECO:0000256" key="6">
    <source>
        <dbReference type="RuleBase" id="RU361218"/>
    </source>
</evidence>
<dbReference type="Pfam" id="PF00335">
    <property type="entry name" value="Tetraspanin"/>
    <property type="match status" value="1"/>
</dbReference>
<dbReference type="CDD" id="cd03156">
    <property type="entry name" value="uroplakin_I_like_LEL"/>
    <property type="match status" value="1"/>
</dbReference>
<name>A0A6P7SMD8_9MOLL</name>
<dbReference type="KEGG" id="osn:115214212"/>